<name>X0V462_9ZZZZ</name>
<organism evidence="1">
    <name type="scientific">marine sediment metagenome</name>
    <dbReference type="NCBI Taxonomy" id="412755"/>
    <lineage>
        <taxon>unclassified sequences</taxon>
        <taxon>metagenomes</taxon>
        <taxon>ecological metagenomes</taxon>
    </lineage>
</organism>
<sequence length="33" mass="3514">MEEIKIDARGMRFSGLADGPADGPLLMQGRIPA</sequence>
<comment type="caution">
    <text evidence="1">The sequence shown here is derived from an EMBL/GenBank/DDBJ whole genome shotgun (WGS) entry which is preliminary data.</text>
</comment>
<proteinExistence type="predicted"/>
<reference evidence="1" key="1">
    <citation type="journal article" date="2014" name="Front. Microbiol.">
        <title>High frequency of phylogenetically diverse reductive dehalogenase-homologous genes in deep subseafloor sedimentary metagenomes.</title>
        <authorList>
            <person name="Kawai M."/>
            <person name="Futagami T."/>
            <person name="Toyoda A."/>
            <person name="Takaki Y."/>
            <person name="Nishi S."/>
            <person name="Hori S."/>
            <person name="Arai W."/>
            <person name="Tsubouchi T."/>
            <person name="Morono Y."/>
            <person name="Uchiyama I."/>
            <person name="Ito T."/>
            <person name="Fujiyama A."/>
            <person name="Inagaki F."/>
            <person name="Takami H."/>
        </authorList>
    </citation>
    <scope>NUCLEOTIDE SEQUENCE</scope>
    <source>
        <strain evidence="1">Expedition CK06-06</strain>
    </source>
</reference>
<accession>X0V462</accession>
<feature type="non-terminal residue" evidence="1">
    <location>
        <position position="33"/>
    </location>
</feature>
<dbReference type="AlphaFoldDB" id="X0V462"/>
<protein>
    <submittedName>
        <fullName evidence="1">Uncharacterized protein</fullName>
    </submittedName>
</protein>
<dbReference type="EMBL" id="BARS01021761">
    <property type="protein sequence ID" value="GAG07308.1"/>
    <property type="molecule type" value="Genomic_DNA"/>
</dbReference>
<evidence type="ECO:0000313" key="1">
    <source>
        <dbReference type="EMBL" id="GAG07308.1"/>
    </source>
</evidence>
<gene>
    <name evidence="1" type="ORF">S01H1_34893</name>
</gene>